<feature type="domain" description="DDH" evidence="1">
    <location>
        <begin position="14"/>
        <end position="153"/>
    </location>
</feature>
<accession>A0A1G8NCH2</accession>
<dbReference type="GO" id="GO:0003676">
    <property type="term" value="F:nucleic acid binding"/>
    <property type="evidence" value="ECO:0007669"/>
    <property type="project" value="InterPro"/>
</dbReference>
<dbReference type="InterPro" id="IPR038763">
    <property type="entry name" value="DHH_sf"/>
</dbReference>
<dbReference type="RefSeq" id="WP_090397939.1">
    <property type="nucleotide sequence ID" value="NZ_FNEN01000006.1"/>
</dbReference>
<dbReference type="InterPro" id="IPR001667">
    <property type="entry name" value="DDH_dom"/>
</dbReference>
<sequence length="319" mass="35634">MKQKLIDTIAAYEHIIICRHERPDLDAIGSQAGLARLIEINTGKKVHLAGEEEPSLNFLAKMDSITDEAFANALVIVCDTANTGRIDDQRYQDARELFKIDHHPAVDDYAELAWVDTSFSSTSEMIVYWYEHVAAQKDWILDDECARLLYAGIVGDTGRFMHPNTTARTFAAVQLLYERTFDIRRLYSEMYKKSLPLLRLEGELLSSFTLSENGVGVIVLSQKQLRQYEISVNESSAIVHAVANVEGIVAWVTFVELEDGSYRVRLRSKGPVINELAGRFQGGGHPLAAGATAETEEERGQVVAQLEEICAAYQDNPSH</sequence>
<organism evidence="3 4">
    <name type="scientific">Natribacillus halophilus</name>
    <dbReference type="NCBI Taxonomy" id="549003"/>
    <lineage>
        <taxon>Bacteria</taxon>
        <taxon>Bacillati</taxon>
        <taxon>Bacillota</taxon>
        <taxon>Bacilli</taxon>
        <taxon>Bacillales</taxon>
        <taxon>Bacillaceae</taxon>
        <taxon>Natribacillus</taxon>
    </lineage>
</organism>
<gene>
    <name evidence="3" type="ORF">SAMN04488123_10613</name>
</gene>
<name>A0A1G8NCH2_9BACI</name>
<evidence type="ECO:0000313" key="3">
    <source>
        <dbReference type="EMBL" id="SDI77991.1"/>
    </source>
</evidence>
<reference evidence="3 4" key="1">
    <citation type="submission" date="2016-10" db="EMBL/GenBank/DDBJ databases">
        <authorList>
            <person name="de Groot N.N."/>
        </authorList>
    </citation>
    <scope>NUCLEOTIDE SEQUENCE [LARGE SCALE GENOMIC DNA]</scope>
    <source>
        <strain evidence="3 4">DSM 21771</strain>
    </source>
</reference>
<evidence type="ECO:0000313" key="4">
    <source>
        <dbReference type="Proteomes" id="UP000198853"/>
    </source>
</evidence>
<evidence type="ECO:0000259" key="1">
    <source>
        <dbReference type="Pfam" id="PF01368"/>
    </source>
</evidence>
<dbReference type="AlphaFoldDB" id="A0A1G8NCH2"/>
<dbReference type="PANTHER" id="PTHR47618">
    <property type="entry name" value="BIFUNCTIONAL OLIGORIBONUCLEASE AND PAP PHOSPHATASE NRNA"/>
    <property type="match status" value="1"/>
</dbReference>
<dbReference type="OrthoDB" id="9803668at2"/>
<proteinExistence type="predicted"/>
<feature type="domain" description="DHHA1" evidence="2">
    <location>
        <begin position="227"/>
        <end position="311"/>
    </location>
</feature>
<dbReference type="Gene3D" id="3.90.1640.10">
    <property type="entry name" value="inorganic pyrophosphatase (n-terminal core)"/>
    <property type="match status" value="1"/>
</dbReference>
<dbReference type="InterPro" id="IPR051319">
    <property type="entry name" value="Oligoribo/pAp-PDE_c-di-AMP_PDE"/>
</dbReference>
<dbReference type="SUPFAM" id="SSF64182">
    <property type="entry name" value="DHH phosphoesterases"/>
    <property type="match status" value="1"/>
</dbReference>
<dbReference type="InterPro" id="IPR003156">
    <property type="entry name" value="DHHA1_dom"/>
</dbReference>
<evidence type="ECO:0000259" key="2">
    <source>
        <dbReference type="Pfam" id="PF02272"/>
    </source>
</evidence>
<keyword evidence="4" id="KW-1185">Reference proteome</keyword>
<protein>
    <submittedName>
        <fullName evidence="3">Phosphoesterase RecJ domain-containing protein</fullName>
    </submittedName>
</protein>
<dbReference type="Gene3D" id="3.10.310.30">
    <property type="match status" value="1"/>
</dbReference>
<dbReference type="PANTHER" id="PTHR47618:SF1">
    <property type="entry name" value="BIFUNCTIONAL OLIGORIBONUCLEASE AND PAP PHOSPHATASE NRNA"/>
    <property type="match status" value="1"/>
</dbReference>
<dbReference type="Pfam" id="PF02272">
    <property type="entry name" value="DHHA1"/>
    <property type="match status" value="1"/>
</dbReference>
<dbReference type="EMBL" id="FNEN01000006">
    <property type="protein sequence ID" value="SDI77991.1"/>
    <property type="molecule type" value="Genomic_DNA"/>
</dbReference>
<dbReference type="Pfam" id="PF01368">
    <property type="entry name" value="DHH"/>
    <property type="match status" value="1"/>
</dbReference>
<dbReference type="Proteomes" id="UP000198853">
    <property type="component" value="Unassembled WGS sequence"/>
</dbReference>